<dbReference type="InterPro" id="IPR013815">
    <property type="entry name" value="ATP_grasp_subdomain_1"/>
</dbReference>
<evidence type="ECO:0000313" key="24">
    <source>
        <dbReference type="Ensembl" id="ENSORLP00020002260.1"/>
    </source>
</evidence>
<feature type="region of interest" description="Disordered" evidence="21">
    <location>
        <begin position="1"/>
        <end position="72"/>
    </location>
</feature>
<dbReference type="GO" id="GO:0005794">
    <property type="term" value="C:Golgi apparatus"/>
    <property type="evidence" value="ECO:0007669"/>
    <property type="project" value="UniProtKB-SubCell"/>
</dbReference>
<feature type="region of interest" description="Disordered" evidence="21">
    <location>
        <begin position="456"/>
        <end position="627"/>
    </location>
</feature>
<feature type="compositionally biased region" description="Low complexity" evidence="21">
    <location>
        <begin position="502"/>
        <end position="534"/>
    </location>
</feature>
<feature type="compositionally biased region" description="Low complexity" evidence="21">
    <location>
        <begin position="578"/>
        <end position="592"/>
    </location>
</feature>
<keyword evidence="6" id="KW-0597">Phosphoprotein</keyword>
<keyword evidence="9" id="KW-0333">Golgi apparatus</keyword>
<dbReference type="Gene3D" id="3.30.1490.20">
    <property type="entry name" value="ATP-grasp fold, A domain"/>
    <property type="match status" value="1"/>
</dbReference>
<dbReference type="InterPro" id="IPR020897">
    <property type="entry name" value="Synapsin_pre-ATP-grasp_dom"/>
</dbReference>
<evidence type="ECO:0000256" key="3">
    <source>
        <dbReference type="ARBA" id="ARBA00008243"/>
    </source>
</evidence>
<evidence type="ECO:0000256" key="10">
    <source>
        <dbReference type="ARBA" id="ARBA00023180"/>
    </source>
</evidence>
<reference evidence="24 25" key="2">
    <citation type="submission" date="2017-04" db="EMBL/GenBank/DDBJ databases">
        <title>CpG methylation of centromeres and impact of large insertions on vertebrate speciation.</title>
        <authorList>
            <person name="Ichikawa K."/>
            <person name="Yoshimura J."/>
            <person name="Morishita S."/>
        </authorList>
    </citation>
    <scope>NUCLEOTIDE SEQUENCE</scope>
    <source>
        <strain evidence="24 25">HNI</strain>
    </source>
</reference>
<evidence type="ECO:0000256" key="14">
    <source>
        <dbReference type="ARBA" id="ARBA00029646"/>
    </source>
</evidence>
<keyword evidence="11" id="KW-0009">Actin-binding</keyword>
<name>A0A3P9K1F4_ORYLA</name>
<dbReference type="InterPro" id="IPR016185">
    <property type="entry name" value="PreATP-grasp_dom_sf"/>
</dbReference>
<dbReference type="GO" id="GO:0008021">
    <property type="term" value="C:synaptic vesicle"/>
    <property type="evidence" value="ECO:0007669"/>
    <property type="project" value="UniProtKB-SubCell"/>
</dbReference>
<comment type="subunit">
    <text evidence="16">Homodimer. Can form oligomers with SYN2. Interacts with CAPON. Forms a ternary complex with NOS1. Isoform Ib interacts with PRNP.</text>
</comment>
<comment type="similarity">
    <text evidence="3">Belongs to the synapsin family.</text>
</comment>
<dbReference type="InterPro" id="IPR020898">
    <property type="entry name" value="Synapsin_ATP-bd_dom"/>
</dbReference>
<dbReference type="SUPFAM" id="SSF56059">
    <property type="entry name" value="Glutathione synthetase ATP-binding domain-like"/>
    <property type="match status" value="1"/>
</dbReference>
<evidence type="ECO:0000256" key="21">
    <source>
        <dbReference type="SAM" id="MobiDB-lite"/>
    </source>
</evidence>
<proteinExistence type="inferred from homology"/>
<evidence type="ECO:0000256" key="16">
    <source>
        <dbReference type="ARBA" id="ARBA00046960"/>
    </source>
</evidence>
<evidence type="ECO:0000313" key="25">
    <source>
        <dbReference type="Proteomes" id="UP000265180"/>
    </source>
</evidence>
<dbReference type="Gene3D" id="3.40.50.20">
    <property type="match status" value="1"/>
</dbReference>
<evidence type="ECO:0000256" key="20">
    <source>
        <dbReference type="ARBA" id="ARBA00080999"/>
    </source>
</evidence>
<dbReference type="PANTHER" id="PTHR10841:SF24">
    <property type="entry name" value="SYNAPSIN-1"/>
    <property type="match status" value="1"/>
</dbReference>
<evidence type="ECO:0000256" key="13">
    <source>
        <dbReference type="ARBA" id="ARBA00023329"/>
    </source>
</evidence>
<dbReference type="InterPro" id="IPR019736">
    <property type="entry name" value="Synapsin_P_site"/>
</dbReference>
<keyword evidence="7" id="KW-0677">Repeat</keyword>
<dbReference type="SUPFAM" id="SSF52440">
    <property type="entry name" value="PreATP-grasp domain"/>
    <property type="match status" value="1"/>
</dbReference>
<evidence type="ECO:0000259" key="22">
    <source>
        <dbReference type="Pfam" id="PF02078"/>
    </source>
</evidence>
<dbReference type="GO" id="GO:0007269">
    <property type="term" value="P:neurotransmitter secretion"/>
    <property type="evidence" value="ECO:0007669"/>
    <property type="project" value="InterPro"/>
</dbReference>
<feature type="domain" description="Synapsin ATP-binding" evidence="23">
    <location>
        <begin position="205"/>
        <end position="407"/>
    </location>
</feature>
<comment type="subunit">
    <text evidence="18">Can form oligomers with SYN1. Interacts with CAPON.</text>
</comment>
<dbReference type="Gene3D" id="3.30.470.20">
    <property type="entry name" value="ATP-grasp fold, B domain"/>
    <property type="match status" value="1"/>
</dbReference>
<evidence type="ECO:0000256" key="15">
    <source>
        <dbReference type="ARBA" id="ARBA00034106"/>
    </source>
</evidence>
<reference key="1">
    <citation type="journal article" date="2007" name="Nature">
        <title>The medaka draft genome and insights into vertebrate genome evolution.</title>
        <authorList>
            <person name="Kasahara M."/>
            <person name="Naruse K."/>
            <person name="Sasaki S."/>
            <person name="Nakatani Y."/>
            <person name="Qu W."/>
            <person name="Ahsan B."/>
            <person name="Yamada T."/>
            <person name="Nagayasu Y."/>
            <person name="Doi K."/>
            <person name="Kasai Y."/>
            <person name="Jindo T."/>
            <person name="Kobayashi D."/>
            <person name="Shimada A."/>
            <person name="Toyoda A."/>
            <person name="Kuroki Y."/>
            <person name="Fujiyama A."/>
            <person name="Sasaki T."/>
            <person name="Shimizu A."/>
            <person name="Asakawa S."/>
            <person name="Shimizu N."/>
            <person name="Hashimoto S."/>
            <person name="Yang J."/>
            <person name="Lee Y."/>
            <person name="Matsushima K."/>
            <person name="Sugano S."/>
            <person name="Sakaizumi M."/>
            <person name="Narita T."/>
            <person name="Ohishi K."/>
            <person name="Haga S."/>
            <person name="Ohta F."/>
            <person name="Nomoto H."/>
            <person name="Nogata K."/>
            <person name="Morishita T."/>
            <person name="Endo T."/>
            <person name="Shin-I T."/>
            <person name="Takeda H."/>
            <person name="Morishita S."/>
            <person name="Kohara Y."/>
        </authorList>
    </citation>
    <scope>NUCLEOTIDE SEQUENCE [LARGE SCALE GENOMIC DNA]</scope>
    <source>
        <strain>Hd-rR</strain>
    </source>
</reference>
<reference evidence="24" key="4">
    <citation type="submission" date="2025-09" db="UniProtKB">
        <authorList>
            <consortium name="Ensembl"/>
        </authorList>
    </citation>
    <scope>IDENTIFICATION</scope>
    <source>
        <strain evidence="24">HNI</strain>
    </source>
</reference>
<dbReference type="Proteomes" id="UP000265180">
    <property type="component" value="Chromosome 9"/>
</dbReference>
<dbReference type="InterPro" id="IPR019735">
    <property type="entry name" value="Synapsin_CS"/>
</dbReference>
<dbReference type="Pfam" id="PF02750">
    <property type="entry name" value="Synapsin_C"/>
    <property type="match status" value="1"/>
</dbReference>
<dbReference type="GO" id="GO:0003779">
    <property type="term" value="F:actin binding"/>
    <property type="evidence" value="ECO:0007669"/>
    <property type="project" value="UniProtKB-KW"/>
</dbReference>
<dbReference type="GO" id="GO:0005524">
    <property type="term" value="F:ATP binding"/>
    <property type="evidence" value="ECO:0007669"/>
    <property type="project" value="InterPro"/>
</dbReference>
<keyword evidence="12" id="KW-0966">Cell projection</keyword>
<dbReference type="Ensembl" id="ENSORLT00020011615.1">
    <property type="protein sequence ID" value="ENSORLP00020002260.1"/>
    <property type="gene ID" value="ENSORLG00020003038.1"/>
</dbReference>
<dbReference type="Pfam" id="PF02078">
    <property type="entry name" value="Synapsin"/>
    <property type="match status" value="1"/>
</dbReference>
<feature type="compositionally biased region" description="Polar residues" evidence="21">
    <location>
        <begin position="491"/>
        <end position="501"/>
    </location>
</feature>
<evidence type="ECO:0000256" key="2">
    <source>
        <dbReference type="ARBA" id="ARBA00004555"/>
    </source>
</evidence>
<comment type="subcellular location">
    <subcellularLocation>
        <location evidence="1">Cytoplasmic vesicle</location>
        <location evidence="1">Secretory vesicle</location>
        <location evidence="1">Synaptic vesicle</location>
    </subcellularLocation>
    <subcellularLocation>
        <location evidence="2">Golgi apparatus</location>
    </subcellularLocation>
    <subcellularLocation>
        <location evidence="15">Presynapse</location>
    </subcellularLocation>
</comment>
<dbReference type="PANTHER" id="PTHR10841">
    <property type="entry name" value="SYNAPSIN"/>
    <property type="match status" value="1"/>
</dbReference>
<keyword evidence="13" id="KW-0968">Cytoplasmic vesicle</keyword>
<reference evidence="24" key="3">
    <citation type="submission" date="2025-08" db="UniProtKB">
        <authorList>
            <consortium name="Ensembl"/>
        </authorList>
    </citation>
    <scope>IDENTIFICATION</scope>
    <source>
        <strain evidence="24">HNI</strain>
    </source>
</reference>
<evidence type="ECO:0000259" key="23">
    <source>
        <dbReference type="Pfam" id="PF02750"/>
    </source>
</evidence>
<protein>
    <recommendedName>
        <fullName evidence="4">Synapsin-1</fullName>
    </recommendedName>
    <alternativeName>
        <fullName evidence="14">Synapsin I</fullName>
    </alternativeName>
    <alternativeName>
        <fullName evidence="20">Synapsin II</fullName>
    </alternativeName>
    <alternativeName>
        <fullName evidence="19">Synapsin-2</fullName>
    </alternativeName>
</protein>
<organism evidence="24 25">
    <name type="scientific">Oryzias latipes</name>
    <name type="common">Japanese rice fish</name>
    <name type="synonym">Japanese killifish</name>
    <dbReference type="NCBI Taxonomy" id="8090"/>
    <lineage>
        <taxon>Eukaryota</taxon>
        <taxon>Metazoa</taxon>
        <taxon>Chordata</taxon>
        <taxon>Craniata</taxon>
        <taxon>Vertebrata</taxon>
        <taxon>Euteleostomi</taxon>
        <taxon>Actinopterygii</taxon>
        <taxon>Neopterygii</taxon>
        <taxon>Teleostei</taxon>
        <taxon>Neoteleostei</taxon>
        <taxon>Acanthomorphata</taxon>
        <taxon>Ovalentaria</taxon>
        <taxon>Atherinomorphae</taxon>
        <taxon>Beloniformes</taxon>
        <taxon>Adrianichthyidae</taxon>
        <taxon>Oryziinae</taxon>
        <taxon>Oryzias</taxon>
    </lineage>
</organism>
<comment type="function">
    <text evidence="17">Neuronal phosphoprotein that coats synaptic vesicles, binds to the cytoskeleton, and is believed to function in the regulation of neurotransmitter release. May play a role in noradrenaline secretion by sympathetic neurons.</text>
</comment>
<evidence type="ECO:0000256" key="12">
    <source>
        <dbReference type="ARBA" id="ARBA00023273"/>
    </source>
</evidence>
<feature type="compositionally biased region" description="Low complexity" evidence="21">
    <location>
        <begin position="50"/>
        <end position="72"/>
    </location>
</feature>
<feature type="compositionally biased region" description="Low complexity" evidence="21">
    <location>
        <begin position="458"/>
        <end position="490"/>
    </location>
</feature>
<evidence type="ECO:0000256" key="19">
    <source>
        <dbReference type="ARBA" id="ARBA00069141"/>
    </source>
</evidence>
<evidence type="ECO:0000256" key="5">
    <source>
        <dbReference type="ARBA" id="ARBA00022481"/>
    </source>
</evidence>
<sequence>MNYLRRRLSDSNFMSNLPNGYMGDLQRPDPPQQSPAVSPGPAERRQSTGQQQQPPLQPQQQQQTSAGAGSSFFSSLSNAVKQTTAAAAATLSEAADRAGGFSNAKIILVIDDQQTDWVKIFRGRKVHGEFDIKVEQAEFTEINLVVNSTGSFNVDIDAIRNGHKVTKSFKPDFVLIRQHAFSMDKNGDHRNIVIGLQYAGVPSVNSLHSVYNFCDKPWVFAQMSRVHKQLGPEEFPLIEQVYYPNHKEMITSPRFPVVVKMGHAHSGMGKVKVDNQYDFQDIASVVALTKTYATSEPFIDAKYDVRIQKIGNNYKAYMRTSVSGNWKTNTGSSILEQVAMSDKYRLWVDSCAEIFGGLDICAVEALHGKDGIDYIIEVDDCSMPLIGDQQDEDRVQIADLVLSRMNQTVPRTPSSSAVRTSAGQQTQVLKLHMHSVQRTPLLFQAFQYHNLCGKINLSGPQQSPPSQQRPQPQGQPPAQAQQLAASPSSGDSNTQAKSNQVPAAQQRPPGQGAPQRSQGGSPQAQRQQSVSQQQKPPPGGPGQKPVGAQSQPQKPGPVPRQQSQGGSAPLRPSGQQGRPGAPTTQQPRPAAQGQGGPGGRPAVQQKPHPPQKPNQESAALGASPQIK</sequence>
<evidence type="ECO:0000256" key="6">
    <source>
        <dbReference type="ARBA" id="ARBA00022553"/>
    </source>
</evidence>
<dbReference type="InterPro" id="IPR001359">
    <property type="entry name" value="Synapsin"/>
</dbReference>
<keyword evidence="10" id="KW-0325">Glycoprotein</keyword>
<dbReference type="FunFam" id="3.30.470.20:FF:000151">
    <property type="entry name" value="Synapsin-2"/>
    <property type="match status" value="1"/>
</dbReference>
<evidence type="ECO:0000256" key="9">
    <source>
        <dbReference type="ARBA" id="ARBA00023034"/>
    </source>
</evidence>
<dbReference type="AlphaFoldDB" id="A0A3P9K1F4"/>
<keyword evidence="8" id="KW-0770">Synapse</keyword>
<dbReference type="PROSITE" id="PS00416">
    <property type="entry name" value="SYNAPSIN_2"/>
    <property type="match status" value="1"/>
</dbReference>
<evidence type="ECO:0000256" key="18">
    <source>
        <dbReference type="ARBA" id="ARBA00064131"/>
    </source>
</evidence>
<keyword evidence="5" id="KW-0488">Methylation</keyword>
<dbReference type="FunFam" id="3.40.50.20:FF:000008">
    <property type="entry name" value="Synapsin III"/>
    <property type="match status" value="1"/>
</dbReference>
<dbReference type="FunFam" id="3.30.1490.20:FF:000008">
    <property type="entry name" value="Synapsin I"/>
    <property type="match status" value="1"/>
</dbReference>
<evidence type="ECO:0000256" key="4">
    <source>
        <dbReference type="ARBA" id="ARBA00017852"/>
    </source>
</evidence>
<dbReference type="PROSITE" id="PS00415">
    <property type="entry name" value="SYNAPSIN_1"/>
    <property type="match status" value="1"/>
</dbReference>
<evidence type="ECO:0000256" key="7">
    <source>
        <dbReference type="ARBA" id="ARBA00022737"/>
    </source>
</evidence>
<feature type="domain" description="Synapsin pre-ATP-grasp" evidence="22">
    <location>
        <begin position="103"/>
        <end position="203"/>
    </location>
</feature>
<evidence type="ECO:0000256" key="1">
    <source>
        <dbReference type="ARBA" id="ARBA00004234"/>
    </source>
</evidence>
<dbReference type="Pfam" id="PF10581">
    <property type="entry name" value="Synapsin_N"/>
    <property type="match status" value="1"/>
</dbReference>
<evidence type="ECO:0000256" key="11">
    <source>
        <dbReference type="ARBA" id="ARBA00023203"/>
    </source>
</evidence>
<dbReference type="PRINTS" id="PR01368">
    <property type="entry name" value="SYNAPSIN"/>
</dbReference>
<evidence type="ECO:0000256" key="17">
    <source>
        <dbReference type="ARBA" id="ARBA00056023"/>
    </source>
</evidence>
<accession>A0A3P9K1F4</accession>
<evidence type="ECO:0000256" key="8">
    <source>
        <dbReference type="ARBA" id="ARBA00023018"/>
    </source>
</evidence>